<dbReference type="GO" id="GO:0019379">
    <property type="term" value="P:sulfate assimilation, phosphoadenylyl sulfate reduction by phosphoadenylyl-sulfate reductase (thioredoxin)"/>
    <property type="evidence" value="ECO:0007669"/>
    <property type="project" value="UniProtKB-UniRule"/>
</dbReference>
<comment type="similarity">
    <text evidence="1 14">Belongs to the PAPS reductase family. CysH subfamily.</text>
</comment>
<keyword evidence="5 14" id="KW-0408">Iron</keyword>
<comment type="catalytic activity">
    <reaction evidence="13 14">
        <text>[thioredoxin]-disulfide + sulfite + AMP + 2 H(+) = adenosine 5'-phosphosulfate + [thioredoxin]-dithiol</text>
        <dbReference type="Rhea" id="RHEA:21976"/>
        <dbReference type="Rhea" id="RHEA-COMP:10698"/>
        <dbReference type="Rhea" id="RHEA-COMP:10700"/>
        <dbReference type="ChEBI" id="CHEBI:15378"/>
        <dbReference type="ChEBI" id="CHEBI:17359"/>
        <dbReference type="ChEBI" id="CHEBI:29950"/>
        <dbReference type="ChEBI" id="CHEBI:50058"/>
        <dbReference type="ChEBI" id="CHEBI:58243"/>
        <dbReference type="ChEBI" id="CHEBI:456215"/>
        <dbReference type="EC" id="1.8.4.10"/>
    </reaction>
</comment>
<comment type="subcellular location">
    <subcellularLocation>
        <location evidence="14">Cytoplasm</location>
    </subcellularLocation>
</comment>
<evidence type="ECO:0000256" key="2">
    <source>
        <dbReference type="ARBA" id="ARBA00022490"/>
    </source>
</evidence>
<name>A0A1K1YX85_9GAMM</name>
<dbReference type="InterPro" id="IPR011798">
    <property type="entry name" value="APS_reductase"/>
</dbReference>
<evidence type="ECO:0000256" key="1">
    <source>
        <dbReference type="ARBA" id="ARBA00009732"/>
    </source>
</evidence>
<accession>A0A1K1YX85</accession>
<dbReference type="GO" id="GO:0043866">
    <property type="term" value="F:adenylyl-sulfate reductase (thioredoxin) activity"/>
    <property type="evidence" value="ECO:0007669"/>
    <property type="project" value="UniProtKB-EC"/>
</dbReference>
<evidence type="ECO:0000256" key="13">
    <source>
        <dbReference type="ARBA" id="ARBA00048441"/>
    </source>
</evidence>
<evidence type="ECO:0000256" key="14">
    <source>
        <dbReference type="HAMAP-Rule" id="MF_00063"/>
    </source>
</evidence>
<keyword evidence="6 14" id="KW-0411">Iron-sulfur</keyword>
<dbReference type="InterPro" id="IPR004511">
    <property type="entry name" value="PAPS/APS_Rdtase"/>
</dbReference>
<keyword evidence="17" id="KW-1185">Reference proteome</keyword>
<evidence type="ECO:0000256" key="6">
    <source>
        <dbReference type="ARBA" id="ARBA00023014"/>
    </source>
</evidence>
<organism evidence="16 17">
    <name type="scientific">Marinospirillum alkaliphilum DSM 21637</name>
    <dbReference type="NCBI Taxonomy" id="1122209"/>
    <lineage>
        <taxon>Bacteria</taxon>
        <taxon>Pseudomonadati</taxon>
        <taxon>Pseudomonadota</taxon>
        <taxon>Gammaproteobacteria</taxon>
        <taxon>Oceanospirillales</taxon>
        <taxon>Oceanospirillaceae</taxon>
        <taxon>Marinospirillum</taxon>
    </lineage>
</organism>
<dbReference type="AlphaFoldDB" id="A0A1K1YX85"/>
<feature type="domain" description="Phosphoadenosine phosphosulphate reductase" evidence="15">
    <location>
        <begin position="47"/>
        <end position="220"/>
    </location>
</feature>
<evidence type="ECO:0000256" key="5">
    <source>
        <dbReference type="ARBA" id="ARBA00023004"/>
    </source>
</evidence>
<feature type="binding site" evidence="14">
    <location>
        <position position="132"/>
    </location>
    <ligand>
        <name>[4Fe-4S] cluster</name>
        <dbReference type="ChEBI" id="CHEBI:49883"/>
    </ligand>
</feature>
<keyword evidence="4 14" id="KW-0560">Oxidoreductase</keyword>
<comment type="cofactor">
    <cofactor evidence="14">
        <name>[4Fe-4S] cluster</name>
        <dbReference type="ChEBI" id="CHEBI:49883"/>
    </cofactor>
    <text evidence="14">Binds 1 [4Fe-4S] cluster per subunit.</text>
</comment>
<dbReference type="InterPro" id="IPR002500">
    <property type="entry name" value="PAPS_reduct_dom"/>
</dbReference>
<dbReference type="PANTHER" id="PTHR46482:SF9">
    <property type="entry name" value="5'-ADENYLYLSULFATE REDUCTASE 1, CHLOROPLASTIC"/>
    <property type="match status" value="1"/>
</dbReference>
<gene>
    <name evidence="14" type="primary">cysH</name>
    <name evidence="16" type="ORF">SAMN02745752_02410</name>
</gene>
<evidence type="ECO:0000256" key="10">
    <source>
        <dbReference type="ARBA" id="ARBA00029514"/>
    </source>
</evidence>
<dbReference type="Gene3D" id="3.40.50.620">
    <property type="entry name" value="HUPs"/>
    <property type="match status" value="1"/>
</dbReference>
<dbReference type="PANTHER" id="PTHR46482">
    <property type="entry name" value="5'-ADENYLYLSULFATE REDUCTASE 3, CHLOROPLASTIC"/>
    <property type="match status" value="1"/>
</dbReference>
<dbReference type="GO" id="GO:0005737">
    <property type="term" value="C:cytoplasm"/>
    <property type="evidence" value="ECO:0007669"/>
    <property type="project" value="UniProtKB-SubCell"/>
</dbReference>
<dbReference type="EMBL" id="FPJW01000009">
    <property type="protein sequence ID" value="SFX65893.1"/>
    <property type="molecule type" value="Genomic_DNA"/>
</dbReference>
<evidence type="ECO:0000256" key="3">
    <source>
        <dbReference type="ARBA" id="ARBA00022723"/>
    </source>
</evidence>
<protein>
    <recommendedName>
        <fullName evidence="10 14">Adenosine 5'-phosphosulfate reductase</fullName>
        <shortName evidence="14">APS reductase</shortName>
        <ecNumber evidence="9 14">1.8.4.10</ecNumber>
    </recommendedName>
    <alternativeName>
        <fullName evidence="12 14">5'-adenylylsulfate reductase</fullName>
    </alternativeName>
    <alternativeName>
        <fullName evidence="11 14">Thioredoxin-dependent 5'-adenylylsulfate reductase</fullName>
    </alternativeName>
</protein>
<dbReference type="NCBIfam" id="TIGR00434">
    <property type="entry name" value="cysH"/>
    <property type="match status" value="1"/>
</dbReference>
<dbReference type="SUPFAM" id="SSF52402">
    <property type="entry name" value="Adenine nucleotide alpha hydrolases-like"/>
    <property type="match status" value="1"/>
</dbReference>
<dbReference type="OrthoDB" id="9794018at2"/>
<evidence type="ECO:0000256" key="9">
    <source>
        <dbReference type="ARBA" id="ARBA00024386"/>
    </source>
</evidence>
<comment type="pathway">
    <text evidence="8 14">Sulfur metabolism; hydrogen sulfide biosynthesis; sulfite from sulfate.</text>
</comment>
<evidence type="ECO:0000256" key="12">
    <source>
        <dbReference type="ARBA" id="ARBA00032041"/>
    </source>
</evidence>
<dbReference type="InterPro" id="IPR014729">
    <property type="entry name" value="Rossmann-like_a/b/a_fold"/>
</dbReference>
<dbReference type="HAMAP" id="MF_00063">
    <property type="entry name" value="CysH"/>
    <property type="match status" value="1"/>
</dbReference>
<evidence type="ECO:0000313" key="17">
    <source>
        <dbReference type="Proteomes" id="UP000182350"/>
    </source>
</evidence>
<feature type="binding site" evidence="14">
    <location>
        <position position="131"/>
    </location>
    <ligand>
        <name>[4Fe-4S] cluster</name>
        <dbReference type="ChEBI" id="CHEBI:49883"/>
    </ligand>
</feature>
<dbReference type="GO" id="GO:0070814">
    <property type="term" value="P:hydrogen sulfide biosynthetic process"/>
    <property type="evidence" value="ECO:0007669"/>
    <property type="project" value="UniProtKB-UniRule"/>
</dbReference>
<feature type="active site" description="Nucleophile; cysteine thiosulfonate intermediate" evidence="14">
    <location>
        <position position="242"/>
    </location>
</feature>
<dbReference type="Pfam" id="PF01507">
    <property type="entry name" value="PAPS_reduct"/>
    <property type="match status" value="1"/>
</dbReference>
<dbReference type="Proteomes" id="UP000182350">
    <property type="component" value="Unassembled WGS sequence"/>
</dbReference>
<sequence length="247" mass="27798">MSLDAFLEPAAADLLDGVTDAALKQKLLTVVERLQQAAADYGDGLTFANSLGAEDALLTGLMAEYQPDIQQFVLDTGRLPEETLTLLDRVRQKWPQIRLQVYYPDAAQLQGWVSEQGVNAFYRSEALRKACCGVRKLEPLRRALAGRAAWITGLRREQSVTRDQLQYSERDAANGLQKLSPLFDWSEAEVWAALRALKLPYNRLHDQGYPSIGCAPCTRAVNPGDDPRSGRWWWENPENRECGLHKR</sequence>
<evidence type="ECO:0000256" key="4">
    <source>
        <dbReference type="ARBA" id="ARBA00023002"/>
    </source>
</evidence>
<evidence type="ECO:0000256" key="11">
    <source>
        <dbReference type="ARBA" id="ARBA00030894"/>
    </source>
</evidence>
<dbReference type="GO" id="GO:0051539">
    <property type="term" value="F:4 iron, 4 sulfur cluster binding"/>
    <property type="evidence" value="ECO:0007669"/>
    <property type="project" value="UniProtKB-UniRule"/>
</dbReference>
<dbReference type="STRING" id="1122209.SAMN02745752_02410"/>
<dbReference type="GO" id="GO:0046872">
    <property type="term" value="F:metal ion binding"/>
    <property type="evidence" value="ECO:0007669"/>
    <property type="project" value="UniProtKB-KW"/>
</dbReference>
<dbReference type="NCBIfam" id="NF002537">
    <property type="entry name" value="PRK02090.1"/>
    <property type="match status" value="1"/>
</dbReference>
<keyword evidence="3 14" id="KW-0479">Metal-binding</keyword>
<dbReference type="GO" id="GO:0019344">
    <property type="term" value="P:cysteine biosynthetic process"/>
    <property type="evidence" value="ECO:0007669"/>
    <property type="project" value="InterPro"/>
</dbReference>
<evidence type="ECO:0000259" key="15">
    <source>
        <dbReference type="Pfam" id="PF01507"/>
    </source>
</evidence>
<evidence type="ECO:0000256" key="7">
    <source>
        <dbReference type="ARBA" id="ARBA00024298"/>
    </source>
</evidence>
<reference evidence="16 17" key="1">
    <citation type="submission" date="2016-11" db="EMBL/GenBank/DDBJ databases">
        <authorList>
            <person name="Jaros S."/>
            <person name="Januszkiewicz K."/>
            <person name="Wedrychowicz H."/>
        </authorList>
    </citation>
    <scope>NUCLEOTIDE SEQUENCE [LARGE SCALE GENOMIC DNA]</scope>
    <source>
        <strain evidence="16 17">DSM 21637</strain>
    </source>
</reference>
<evidence type="ECO:0000256" key="8">
    <source>
        <dbReference type="ARBA" id="ARBA00024327"/>
    </source>
</evidence>
<feature type="binding site" evidence="14">
    <location>
        <position position="214"/>
    </location>
    <ligand>
        <name>[4Fe-4S] cluster</name>
        <dbReference type="ChEBI" id="CHEBI:49883"/>
    </ligand>
</feature>
<proteinExistence type="inferred from homology"/>
<keyword evidence="2 14" id="KW-0963">Cytoplasm</keyword>
<dbReference type="NCBIfam" id="TIGR02055">
    <property type="entry name" value="APS_reductase"/>
    <property type="match status" value="1"/>
</dbReference>
<dbReference type="GO" id="GO:0004604">
    <property type="term" value="F:phosphoadenylyl-sulfate reductase (thioredoxin) activity"/>
    <property type="evidence" value="ECO:0007669"/>
    <property type="project" value="UniProtKB-UniRule"/>
</dbReference>
<feature type="binding site" evidence="14">
    <location>
        <position position="217"/>
    </location>
    <ligand>
        <name>[4Fe-4S] cluster</name>
        <dbReference type="ChEBI" id="CHEBI:49883"/>
    </ligand>
</feature>
<dbReference type="RefSeq" id="WP_084662230.1">
    <property type="nucleotide sequence ID" value="NZ_FPJW01000009.1"/>
</dbReference>
<dbReference type="CDD" id="cd23945">
    <property type="entry name" value="PAPS_reductase"/>
    <property type="match status" value="1"/>
</dbReference>
<dbReference type="EC" id="1.8.4.10" evidence="9 14"/>
<comment type="function">
    <text evidence="7 14">Catalyzes the formation of sulfite from adenosine 5'-phosphosulfate (APS) using thioredoxin as an electron donor.</text>
</comment>
<dbReference type="PIRSF" id="PIRSF000857">
    <property type="entry name" value="PAPS_reductase"/>
    <property type="match status" value="1"/>
</dbReference>
<evidence type="ECO:0000313" key="16">
    <source>
        <dbReference type="EMBL" id="SFX65893.1"/>
    </source>
</evidence>